<dbReference type="Proteomes" id="UP000254060">
    <property type="component" value="Unassembled WGS sequence"/>
</dbReference>
<keyword evidence="3" id="KW-0010">Activator</keyword>
<accession>A0A377FXF1</accession>
<evidence type="ECO:0000256" key="3">
    <source>
        <dbReference type="ARBA" id="ARBA00023159"/>
    </source>
</evidence>
<dbReference type="SUPFAM" id="SSF51206">
    <property type="entry name" value="cAMP-binding domain-like"/>
    <property type="match status" value="1"/>
</dbReference>
<dbReference type="STRING" id="1397694.GCA_000702585_00086"/>
<dbReference type="CDD" id="cd00038">
    <property type="entry name" value="CAP_ED"/>
    <property type="match status" value="1"/>
</dbReference>
<sequence length="225" mass="25347">MVGNEQVERYMSQVGLDEVLPRAAWPDLTLVRYAPGATICTQGDAAHALRFLVNGKIRVSHTSAAGKRLVLSFKQPLDLIGDIEYVQRTPYLNTVEAVTTGEMLVISFEALACHATEDVIWLNYLLAEITRKFERKSQSMSFNLFYPIDVRLASYLLSMTPETTTLGSTVDELTDIADLIGTSYRHVNRTLKRFVEDGLIERDRRSITVVDRNRLIDVAGESIYE</sequence>
<protein>
    <submittedName>
        <fullName evidence="7">Regulatory protein YeiL</fullName>
    </submittedName>
</protein>
<dbReference type="InterPro" id="IPR012318">
    <property type="entry name" value="HTH_CRP"/>
</dbReference>
<dbReference type="InterPro" id="IPR014710">
    <property type="entry name" value="RmlC-like_jellyroll"/>
</dbReference>
<keyword evidence="4" id="KW-0804">Transcription</keyword>
<evidence type="ECO:0000259" key="5">
    <source>
        <dbReference type="PROSITE" id="PS50042"/>
    </source>
</evidence>
<reference evidence="7 8" key="1">
    <citation type="submission" date="2018-06" db="EMBL/GenBank/DDBJ databases">
        <authorList>
            <consortium name="Pathogen Informatics"/>
            <person name="Doyle S."/>
        </authorList>
    </citation>
    <scope>NUCLEOTIDE SEQUENCE [LARGE SCALE GENOMIC DNA]</scope>
    <source>
        <strain evidence="7 8">NCTC13163</strain>
    </source>
</reference>
<dbReference type="GO" id="GO:0003700">
    <property type="term" value="F:DNA-binding transcription factor activity"/>
    <property type="evidence" value="ECO:0007669"/>
    <property type="project" value="TreeGrafter"/>
</dbReference>
<dbReference type="PANTHER" id="PTHR24567:SF26">
    <property type="entry name" value="REGULATORY PROTEIN YEIL"/>
    <property type="match status" value="1"/>
</dbReference>
<dbReference type="InterPro" id="IPR018490">
    <property type="entry name" value="cNMP-bd_dom_sf"/>
</dbReference>
<evidence type="ECO:0000313" key="7">
    <source>
        <dbReference type="EMBL" id="STO09244.1"/>
    </source>
</evidence>
<dbReference type="InterPro" id="IPR036390">
    <property type="entry name" value="WH_DNA-bd_sf"/>
</dbReference>
<dbReference type="PANTHER" id="PTHR24567">
    <property type="entry name" value="CRP FAMILY TRANSCRIPTIONAL REGULATORY PROTEIN"/>
    <property type="match status" value="1"/>
</dbReference>
<dbReference type="InterPro" id="IPR000595">
    <property type="entry name" value="cNMP-bd_dom"/>
</dbReference>
<dbReference type="GO" id="GO:0005829">
    <property type="term" value="C:cytosol"/>
    <property type="evidence" value="ECO:0007669"/>
    <property type="project" value="TreeGrafter"/>
</dbReference>
<feature type="domain" description="HTH crp-type" evidence="6">
    <location>
        <begin position="146"/>
        <end position="213"/>
    </location>
</feature>
<dbReference type="Gene3D" id="2.60.120.10">
    <property type="entry name" value="Jelly Rolls"/>
    <property type="match status" value="1"/>
</dbReference>
<dbReference type="GO" id="GO:0003677">
    <property type="term" value="F:DNA binding"/>
    <property type="evidence" value="ECO:0007669"/>
    <property type="project" value="UniProtKB-KW"/>
</dbReference>
<proteinExistence type="predicted"/>
<evidence type="ECO:0000256" key="2">
    <source>
        <dbReference type="ARBA" id="ARBA00023125"/>
    </source>
</evidence>
<dbReference type="Pfam" id="PF00027">
    <property type="entry name" value="cNMP_binding"/>
    <property type="match status" value="1"/>
</dbReference>
<evidence type="ECO:0000256" key="1">
    <source>
        <dbReference type="ARBA" id="ARBA00023015"/>
    </source>
</evidence>
<dbReference type="PROSITE" id="PS51063">
    <property type="entry name" value="HTH_CRP_2"/>
    <property type="match status" value="1"/>
</dbReference>
<name>A0A377FXF1_9BACL</name>
<dbReference type="InterPro" id="IPR036388">
    <property type="entry name" value="WH-like_DNA-bd_sf"/>
</dbReference>
<dbReference type="InterPro" id="IPR050397">
    <property type="entry name" value="Env_Response_Regulators"/>
</dbReference>
<feature type="domain" description="Cyclic nucleotide-binding" evidence="5">
    <location>
        <begin position="28"/>
        <end position="111"/>
    </location>
</feature>
<dbReference type="Gene3D" id="1.10.10.10">
    <property type="entry name" value="Winged helix-like DNA-binding domain superfamily/Winged helix DNA-binding domain"/>
    <property type="match status" value="1"/>
</dbReference>
<gene>
    <name evidence="7" type="primary">yeiL_1</name>
    <name evidence="7" type="ORF">NCTC13163_02661</name>
</gene>
<dbReference type="PROSITE" id="PS50042">
    <property type="entry name" value="CNMP_BINDING_3"/>
    <property type="match status" value="1"/>
</dbReference>
<dbReference type="RefSeq" id="WP_029333712.1">
    <property type="nucleotide sequence ID" value="NZ_UGGP01000001.1"/>
</dbReference>
<keyword evidence="1" id="KW-0805">Transcription regulation</keyword>
<organism evidence="7 8">
    <name type="scientific">Exiguobacterium aurantiacum</name>
    <dbReference type="NCBI Taxonomy" id="33987"/>
    <lineage>
        <taxon>Bacteria</taxon>
        <taxon>Bacillati</taxon>
        <taxon>Bacillota</taxon>
        <taxon>Bacilli</taxon>
        <taxon>Bacillales</taxon>
        <taxon>Bacillales Family XII. Incertae Sedis</taxon>
        <taxon>Exiguobacterium</taxon>
    </lineage>
</organism>
<evidence type="ECO:0000259" key="6">
    <source>
        <dbReference type="PROSITE" id="PS51063"/>
    </source>
</evidence>
<dbReference type="SMART" id="SM00419">
    <property type="entry name" value="HTH_CRP"/>
    <property type="match status" value="1"/>
</dbReference>
<dbReference type="AlphaFoldDB" id="A0A377FXF1"/>
<keyword evidence="2" id="KW-0238">DNA-binding</keyword>
<dbReference type="EMBL" id="UGGP01000001">
    <property type="protein sequence ID" value="STO09244.1"/>
    <property type="molecule type" value="Genomic_DNA"/>
</dbReference>
<evidence type="ECO:0000256" key="4">
    <source>
        <dbReference type="ARBA" id="ARBA00023163"/>
    </source>
</evidence>
<dbReference type="SMART" id="SM00100">
    <property type="entry name" value="cNMP"/>
    <property type="match status" value="1"/>
</dbReference>
<dbReference type="Pfam" id="PF13545">
    <property type="entry name" value="HTH_Crp_2"/>
    <property type="match status" value="1"/>
</dbReference>
<evidence type="ECO:0000313" key="8">
    <source>
        <dbReference type="Proteomes" id="UP000254060"/>
    </source>
</evidence>
<dbReference type="SUPFAM" id="SSF46785">
    <property type="entry name" value="Winged helix' DNA-binding domain"/>
    <property type="match status" value="1"/>
</dbReference>
<dbReference type="OrthoDB" id="581021at2"/>